<evidence type="ECO:0000256" key="3">
    <source>
        <dbReference type="ARBA" id="ARBA00022448"/>
    </source>
</evidence>
<keyword evidence="5" id="KW-0997">Cell inner membrane</keyword>
<dbReference type="Gene3D" id="3.30.1150.10">
    <property type="match status" value="1"/>
</dbReference>
<evidence type="ECO:0000256" key="8">
    <source>
        <dbReference type="ARBA" id="ARBA00022989"/>
    </source>
</evidence>
<organism evidence="12 13">
    <name type="scientific">Undibacterium cyanobacteriorum</name>
    <dbReference type="NCBI Taxonomy" id="3073561"/>
    <lineage>
        <taxon>Bacteria</taxon>
        <taxon>Pseudomonadati</taxon>
        <taxon>Pseudomonadota</taxon>
        <taxon>Betaproteobacteria</taxon>
        <taxon>Burkholderiales</taxon>
        <taxon>Oxalobacteraceae</taxon>
        <taxon>Undibacterium</taxon>
    </lineage>
</organism>
<evidence type="ECO:0000313" key="12">
    <source>
        <dbReference type="EMBL" id="WMW81870.1"/>
    </source>
</evidence>
<dbReference type="EMBL" id="CP133720">
    <property type="protein sequence ID" value="WMW81870.1"/>
    <property type="molecule type" value="Genomic_DNA"/>
</dbReference>
<evidence type="ECO:0000256" key="5">
    <source>
        <dbReference type="ARBA" id="ARBA00022519"/>
    </source>
</evidence>
<dbReference type="InterPro" id="IPR037682">
    <property type="entry name" value="TonB_C"/>
</dbReference>
<reference evidence="12" key="1">
    <citation type="submission" date="2023-09" db="EMBL/GenBank/DDBJ databases">
        <title>Undibacterium sp. 20NA77.5 isolated from freshwater.</title>
        <authorList>
            <person name="Le V."/>
            <person name="Ko S.-R."/>
            <person name="Ahn C.-Y."/>
            <person name="Oh H.-M."/>
        </authorList>
    </citation>
    <scope>NUCLEOTIDE SEQUENCE</scope>
    <source>
        <strain evidence="12">20NA77.5</strain>
    </source>
</reference>
<dbReference type="SUPFAM" id="SSF74653">
    <property type="entry name" value="TolA/TonB C-terminal domain"/>
    <property type="match status" value="1"/>
</dbReference>
<dbReference type="InterPro" id="IPR006260">
    <property type="entry name" value="TonB/TolA_C"/>
</dbReference>
<protein>
    <submittedName>
        <fullName evidence="12">Energy transducer TonB</fullName>
    </submittedName>
</protein>
<keyword evidence="9 10" id="KW-0472">Membrane</keyword>
<keyword evidence="7" id="KW-0653">Protein transport</keyword>
<dbReference type="Proteomes" id="UP001181355">
    <property type="component" value="Chromosome"/>
</dbReference>
<name>A0ABY9RMF5_9BURK</name>
<keyword evidence="13" id="KW-1185">Reference proteome</keyword>
<dbReference type="PANTHER" id="PTHR33446">
    <property type="entry name" value="PROTEIN TONB-RELATED"/>
    <property type="match status" value="1"/>
</dbReference>
<dbReference type="PROSITE" id="PS52015">
    <property type="entry name" value="TONB_CTD"/>
    <property type="match status" value="1"/>
</dbReference>
<dbReference type="NCBIfam" id="TIGR01352">
    <property type="entry name" value="tonB_Cterm"/>
    <property type="match status" value="1"/>
</dbReference>
<evidence type="ECO:0000256" key="1">
    <source>
        <dbReference type="ARBA" id="ARBA00004383"/>
    </source>
</evidence>
<evidence type="ECO:0000256" key="10">
    <source>
        <dbReference type="SAM" id="Phobius"/>
    </source>
</evidence>
<keyword evidence="4" id="KW-1003">Cell membrane</keyword>
<evidence type="ECO:0000256" key="9">
    <source>
        <dbReference type="ARBA" id="ARBA00023136"/>
    </source>
</evidence>
<evidence type="ECO:0000259" key="11">
    <source>
        <dbReference type="PROSITE" id="PS52015"/>
    </source>
</evidence>
<evidence type="ECO:0000256" key="6">
    <source>
        <dbReference type="ARBA" id="ARBA00022692"/>
    </source>
</evidence>
<sequence>MDFHTTAQSPKSKLPSLAFAVGAHAIMLWIAMQAVQVIHRDEKRIIDVIDPPKLTEPPKPIDIEVDHSKVLPPPSQSFFPPPEVEVERATFETSVTGTQVVPENKGFTKTEPGSDPNTTTITKEHAPVHVAAVVDAKACDKPEYPPRSLALGEEGVVFLAMLIGPNGQVLESRIEKSSGSKALDKAAVNGLALCKFKPGTVDGVPEKSWAKLQYAWTIN</sequence>
<dbReference type="InterPro" id="IPR051045">
    <property type="entry name" value="TonB-dependent_transducer"/>
</dbReference>
<keyword evidence="6 10" id="KW-0812">Transmembrane</keyword>
<evidence type="ECO:0000313" key="13">
    <source>
        <dbReference type="Proteomes" id="UP001181355"/>
    </source>
</evidence>
<dbReference type="Pfam" id="PF03544">
    <property type="entry name" value="TonB_C"/>
    <property type="match status" value="1"/>
</dbReference>
<dbReference type="PANTHER" id="PTHR33446:SF2">
    <property type="entry name" value="PROTEIN TONB"/>
    <property type="match status" value="1"/>
</dbReference>
<proteinExistence type="inferred from homology"/>
<feature type="transmembrane region" description="Helical" evidence="10">
    <location>
        <begin position="16"/>
        <end position="35"/>
    </location>
</feature>
<gene>
    <name evidence="12" type="ORF">RF679_06190</name>
</gene>
<accession>A0ABY9RMF5</accession>
<evidence type="ECO:0000256" key="7">
    <source>
        <dbReference type="ARBA" id="ARBA00022927"/>
    </source>
</evidence>
<evidence type="ECO:0000256" key="2">
    <source>
        <dbReference type="ARBA" id="ARBA00006555"/>
    </source>
</evidence>
<keyword evidence="3" id="KW-0813">Transport</keyword>
<comment type="subcellular location">
    <subcellularLocation>
        <location evidence="1">Cell inner membrane</location>
        <topology evidence="1">Single-pass membrane protein</topology>
        <orientation evidence="1">Periplasmic side</orientation>
    </subcellularLocation>
</comment>
<dbReference type="RefSeq" id="WP_309483347.1">
    <property type="nucleotide sequence ID" value="NZ_CP133720.1"/>
</dbReference>
<comment type="similarity">
    <text evidence="2">Belongs to the TonB family.</text>
</comment>
<keyword evidence="8 10" id="KW-1133">Transmembrane helix</keyword>
<feature type="domain" description="TonB C-terminal" evidence="11">
    <location>
        <begin position="129"/>
        <end position="219"/>
    </location>
</feature>
<evidence type="ECO:0000256" key="4">
    <source>
        <dbReference type="ARBA" id="ARBA00022475"/>
    </source>
</evidence>